<dbReference type="Proteomes" id="UP000294802">
    <property type="component" value="Unassembled WGS sequence"/>
</dbReference>
<feature type="domain" description="Aromatic amino acid beta-eliminating lyase/threonine aldolase" evidence="4">
    <location>
        <begin position="31"/>
        <end position="291"/>
    </location>
</feature>
<keyword evidence="5" id="KW-0808">Transferase</keyword>
<proteinExistence type="inferred from homology"/>
<evidence type="ECO:0000313" key="6">
    <source>
        <dbReference type="Proteomes" id="UP000294802"/>
    </source>
</evidence>
<dbReference type="InterPro" id="IPR015421">
    <property type="entry name" value="PyrdxlP-dep_Trfase_major"/>
</dbReference>
<dbReference type="GO" id="GO:0006520">
    <property type="term" value="P:amino acid metabolic process"/>
    <property type="evidence" value="ECO:0007669"/>
    <property type="project" value="InterPro"/>
</dbReference>
<evidence type="ECO:0000256" key="3">
    <source>
        <dbReference type="ARBA" id="ARBA00022898"/>
    </source>
</evidence>
<comment type="cofactor">
    <cofactor evidence="1">
        <name>pyridoxal 5'-phosphate</name>
        <dbReference type="ChEBI" id="CHEBI:597326"/>
    </cofactor>
</comment>
<dbReference type="InterPro" id="IPR015422">
    <property type="entry name" value="PyrdxlP-dep_Trfase_small"/>
</dbReference>
<sequence length="341" mass="38371">MIRFDNDYTEGAHPLILEALMKTNTEQLPGYGMDDYCKIAADHIKRHCDNENIDVHFMVGGTQANTTIISSILRPHQAVIAADSGHIAVHETGAIESTGHKVLELPNTQGKISAEQIESYVQNHWDDPTHEHIPQPKLVYISQPTESGTLYSKQEIKAIHDVCQARNLYFMIDGARLGYGMVSKTNDVSLNDLTNLCDVFYIGGTKVGAMFGEAIVISHETIKEDFRYIMKQRGGMLAKGRFLGLQFKVLFEEDLYFEISKHAVQMAELLLSAFKAKGIALKYESPTNQIFPILPEDKIKTLNEKYSFYTWEDAGDGNKVVRICTSWSTREEDIKAFIADL</sequence>
<evidence type="ECO:0000259" key="4">
    <source>
        <dbReference type="Pfam" id="PF01212"/>
    </source>
</evidence>
<keyword evidence="6" id="KW-1185">Reference proteome</keyword>
<dbReference type="GO" id="GO:0016829">
    <property type="term" value="F:lyase activity"/>
    <property type="evidence" value="ECO:0007669"/>
    <property type="project" value="InterPro"/>
</dbReference>
<organism evidence="5 6">
    <name type="scientific">Macrococcus lamae</name>
    <dbReference type="NCBI Taxonomy" id="198484"/>
    <lineage>
        <taxon>Bacteria</taxon>
        <taxon>Bacillati</taxon>
        <taxon>Bacillota</taxon>
        <taxon>Bacilli</taxon>
        <taxon>Bacillales</taxon>
        <taxon>Staphylococcaceae</taxon>
        <taxon>Macrococcus</taxon>
    </lineage>
</organism>
<evidence type="ECO:0000256" key="2">
    <source>
        <dbReference type="ARBA" id="ARBA00006966"/>
    </source>
</evidence>
<gene>
    <name evidence="5" type="ORF">ERX29_07755</name>
</gene>
<protein>
    <submittedName>
        <fullName evidence="5">Aminotransferase class V-fold PLP-dependent enzyme</fullName>
    </submittedName>
</protein>
<dbReference type="AlphaFoldDB" id="A0A4R6BTN2"/>
<dbReference type="SUPFAM" id="SSF53383">
    <property type="entry name" value="PLP-dependent transferases"/>
    <property type="match status" value="1"/>
</dbReference>
<dbReference type="GO" id="GO:0008483">
    <property type="term" value="F:transaminase activity"/>
    <property type="evidence" value="ECO:0007669"/>
    <property type="project" value="UniProtKB-KW"/>
</dbReference>
<accession>A0A4R6BTN2</accession>
<keyword evidence="3" id="KW-0663">Pyridoxal phosphate</keyword>
<dbReference type="RefSeq" id="WP_133444133.1">
    <property type="nucleotide sequence ID" value="NZ_SCWB01000012.1"/>
</dbReference>
<dbReference type="Gene3D" id="3.90.1150.10">
    <property type="entry name" value="Aspartate Aminotransferase, domain 1"/>
    <property type="match status" value="1"/>
</dbReference>
<dbReference type="PANTHER" id="PTHR48097:SF5">
    <property type="entry name" value="LOW SPECIFICITY L-THREONINE ALDOLASE"/>
    <property type="match status" value="1"/>
</dbReference>
<dbReference type="InterPro" id="IPR015424">
    <property type="entry name" value="PyrdxlP-dep_Trfase"/>
</dbReference>
<dbReference type="OrthoDB" id="9774495at2"/>
<dbReference type="EMBL" id="SCWB01000012">
    <property type="protein sequence ID" value="TDM07937.1"/>
    <property type="molecule type" value="Genomic_DNA"/>
</dbReference>
<evidence type="ECO:0000313" key="5">
    <source>
        <dbReference type="EMBL" id="TDM07937.1"/>
    </source>
</evidence>
<evidence type="ECO:0000256" key="1">
    <source>
        <dbReference type="ARBA" id="ARBA00001933"/>
    </source>
</evidence>
<comment type="caution">
    <text evidence="5">The sequence shown here is derived from an EMBL/GenBank/DDBJ whole genome shotgun (WGS) entry which is preliminary data.</text>
</comment>
<dbReference type="PANTHER" id="PTHR48097">
    <property type="entry name" value="L-THREONINE ALDOLASE-RELATED"/>
    <property type="match status" value="1"/>
</dbReference>
<comment type="similarity">
    <text evidence="2">Belongs to the threonine aldolase family.</text>
</comment>
<keyword evidence="5" id="KW-0032">Aminotransferase</keyword>
<dbReference type="InterPro" id="IPR001597">
    <property type="entry name" value="ArAA_b-elim_lyase/Thr_aldolase"/>
</dbReference>
<name>A0A4R6BTN2_9STAP</name>
<dbReference type="Pfam" id="PF01212">
    <property type="entry name" value="Beta_elim_lyase"/>
    <property type="match status" value="1"/>
</dbReference>
<dbReference type="Gene3D" id="3.40.640.10">
    <property type="entry name" value="Type I PLP-dependent aspartate aminotransferase-like (Major domain)"/>
    <property type="match status" value="1"/>
</dbReference>
<reference evidence="5 6" key="1">
    <citation type="submission" date="2019-01" db="EMBL/GenBank/DDBJ databases">
        <title>Draft genome sequences of the type strains of six Macrococcus species.</title>
        <authorList>
            <person name="Mazhar S."/>
            <person name="Altermann E."/>
            <person name="Hill C."/>
            <person name="Mcauliffe O."/>
        </authorList>
    </citation>
    <scope>NUCLEOTIDE SEQUENCE [LARGE SCALE GENOMIC DNA]</scope>
    <source>
        <strain evidence="5 6">CCM4815</strain>
    </source>
</reference>